<gene>
    <name evidence="2" type="ORF">CU098_005916</name>
</gene>
<dbReference type="Proteomes" id="UP000253551">
    <property type="component" value="Unassembled WGS sequence"/>
</dbReference>
<evidence type="ECO:0000313" key="3">
    <source>
        <dbReference type="Proteomes" id="UP000253551"/>
    </source>
</evidence>
<proteinExistence type="predicted"/>
<evidence type="ECO:0000313" key="2">
    <source>
        <dbReference type="EMBL" id="RCH87255.1"/>
    </source>
</evidence>
<organism evidence="2 3">
    <name type="scientific">Rhizopus stolonifer</name>
    <name type="common">Rhizopus nigricans</name>
    <dbReference type="NCBI Taxonomy" id="4846"/>
    <lineage>
        <taxon>Eukaryota</taxon>
        <taxon>Fungi</taxon>
        <taxon>Fungi incertae sedis</taxon>
        <taxon>Mucoromycota</taxon>
        <taxon>Mucoromycotina</taxon>
        <taxon>Mucoromycetes</taxon>
        <taxon>Mucorales</taxon>
        <taxon>Mucorineae</taxon>
        <taxon>Rhizopodaceae</taxon>
        <taxon>Rhizopus</taxon>
    </lineage>
</organism>
<dbReference type="AlphaFoldDB" id="A0A367JBJ3"/>
<protein>
    <submittedName>
        <fullName evidence="2">Uncharacterized protein</fullName>
    </submittedName>
</protein>
<accession>A0A367JBJ3</accession>
<keyword evidence="3" id="KW-1185">Reference proteome</keyword>
<dbReference type="EMBL" id="PJQM01003756">
    <property type="protein sequence ID" value="RCH87255.1"/>
    <property type="molecule type" value="Genomic_DNA"/>
</dbReference>
<name>A0A367JBJ3_RHIST</name>
<comment type="caution">
    <text evidence="2">The sequence shown here is derived from an EMBL/GenBank/DDBJ whole genome shotgun (WGS) entry which is preliminary data.</text>
</comment>
<dbReference type="OrthoDB" id="2235120at2759"/>
<sequence length="179" mass="20569">MTCEDVHSWSPIFHMDSPDLFTETLLGQFDKTKLMLDSRFSVYTHDSHQEDETQSSLQDDGRLSKNPSTISIHNETIETNIEIKEQKALSTFAITAAIEAHSPLQADKKKKGLLHKPSTFFSEKVLRMKTSKVELSQIEVESELEMRRKSCPGFVIQASNVDPTPRKKSHWFKRLFSRD</sequence>
<feature type="region of interest" description="Disordered" evidence="1">
    <location>
        <begin position="45"/>
        <end position="69"/>
    </location>
</feature>
<evidence type="ECO:0000256" key="1">
    <source>
        <dbReference type="SAM" id="MobiDB-lite"/>
    </source>
</evidence>
<reference evidence="2 3" key="1">
    <citation type="journal article" date="2018" name="G3 (Bethesda)">
        <title>Phylogenetic and Phylogenomic Definition of Rhizopus Species.</title>
        <authorList>
            <person name="Gryganskyi A.P."/>
            <person name="Golan J."/>
            <person name="Dolatabadi S."/>
            <person name="Mondo S."/>
            <person name="Robb S."/>
            <person name="Idnurm A."/>
            <person name="Muszewska A."/>
            <person name="Steczkiewicz K."/>
            <person name="Masonjones S."/>
            <person name="Liao H.L."/>
            <person name="Gajdeczka M.T."/>
            <person name="Anike F."/>
            <person name="Vuek A."/>
            <person name="Anishchenko I.M."/>
            <person name="Voigt K."/>
            <person name="de Hoog G.S."/>
            <person name="Smith M.E."/>
            <person name="Heitman J."/>
            <person name="Vilgalys R."/>
            <person name="Stajich J.E."/>
        </authorList>
    </citation>
    <scope>NUCLEOTIDE SEQUENCE [LARGE SCALE GENOMIC DNA]</scope>
    <source>
        <strain evidence="2 3">LSU 92-RS-03</strain>
    </source>
</reference>